<dbReference type="Pfam" id="PF09594">
    <property type="entry name" value="GT87"/>
    <property type="match status" value="1"/>
</dbReference>
<gene>
    <name evidence="9" type="ORF">GCM10009554_48980</name>
</gene>
<accession>A0ABN1QZY5</accession>
<feature type="transmembrane region" description="Helical" evidence="8">
    <location>
        <begin position="125"/>
        <end position="142"/>
    </location>
</feature>
<keyword evidence="3" id="KW-0808">Transferase</keyword>
<comment type="similarity">
    <text evidence="7">Belongs to the glycosyltransferase 87 family.</text>
</comment>
<dbReference type="Proteomes" id="UP001500542">
    <property type="component" value="Unassembled WGS sequence"/>
</dbReference>
<protein>
    <submittedName>
        <fullName evidence="9">Glycosyltransferase 87 family protein</fullName>
    </submittedName>
</protein>
<evidence type="ECO:0000313" key="10">
    <source>
        <dbReference type="Proteomes" id="UP001500542"/>
    </source>
</evidence>
<dbReference type="EMBL" id="BAAAHK010000013">
    <property type="protein sequence ID" value="GAA0949861.1"/>
    <property type="molecule type" value="Genomic_DNA"/>
</dbReference>
<evidence type="ECO:0000256" key="6">
    <source>
        <dbReference type="ARBA" id="ARBA00023136"/>
    </source>
</evidence>
<feature type="transmembrane region" description="Helical" evidence="8">
    <location>
        <begin position="202"/>
        <end position="220"/>
    </location>
</feature>
<feature type="transmembrane region" description="Helical" evidence="8">
    <location>
        <begin position="336"/>
        <end position="356"/>
    </location>
</feature>
<evidence type="ECO:0000256" key="2">
    <source>
        <dbReference type="ARBA" id="ARBA00022475"/>
    </source>
</evidence>
<feature type="transmembrane region" description="Helical" evidence="8">
    <location>
        <begin position="149"/>
        <end position="167"/>
    </location>
</feature>
<reference evidence="9 10" key="1">
    <citation type="journal article" date="2019" name="Int. J. Syst. Evol. Microbiol.">
        <title>The Global Catalogue of Microorganisms (GCM) 10K type strain sequencing project: providing services to taxonomists for standard genome sequencing and annotation.</title>
        <authorList>
            <consortium name="The Broad Institute Genomics Platform"/>
            <consortium name="The Broad Institute Genome Sequencing Center for Infectious Disease"/>
            <person name="Wu L."/>
            <person name="Ma J."/>
        </authorList>
    </citation>
    <scope>NUCLEOTIDE SEQUENCE [LARGE SCALE GENOMIC DNA]</scope>
    <source>
        <strain evidence="9 10">JCM 10977</strain>
    </source>
</reference>
<dbReference type="InterPro" id="IPR018584">
    <property type="entry name" value="GT87"/>
</dbReference>
<comment type="caution">
    <text evidence="9">The sequence shown here is derived from an EMBL/GenBank/DDBJ whole genome shotgun (WGS) entry which is preliminary data.</text>
</comment>
<evidence type="ECO:0000256" key="7">
    <source>
        <dbReference type="ARBA" id="ARBA00024033"/>
    </source>
</evidence>
<feature type="transmembrane region" description="Helical" evidence="8">
    <location>
        <begin position="15"/>
        <end position="34"/>
    </location>
</feature>
<keyword evidence="10" id="KW-1185">Reference proteome</keyword>
<evidence type="ECO:0000256" key="3">
    <source>
        <dbReference type="ARBA" id="ARBA00022679"/>
    </source>
</evidence>
<name>A0ABN1QZY5_9ACTN</name>
<evidence type="ECO:0000256" key="5">
    <source>
        <dbReference type="ARBA" id="ARBA00022989"/>
    </source>
</evidence>
<evidence type="ECO:0000256" key="4">
    <source>
        <dbReference type="ARBA" id="ARBA00022692"/>
    </source>
</evidence>
<evidence type="ECO:0000256" key="1">
    <source>
        <dbReference type="ARBA" id="ARBA00004651"/>
    </source>
</evidence>
<evidence type="ECO:0000256" key="8">
    <source>
        <dbReference type="SAM" id="Phobius"/>
    </source>
</evidence>
<keyword evidence="4 8" id="KW-0812">Transmembrane</keyword>
<organism evidence="9 10">
    <name type="scientific">Kribbella koreensis</name>
    <dbReference type="NCBI Taxonomy" id="57909"/>
    <lineage>
        <taxon>Bacteria</taxon>
        <taxon>Bacillati</taxon>
        <taxon>Actinomycetota</taxon>
        <taxon>Actinomycetes</taxon>
        <taxon>Propionibacteriales</taxon>
        <taxon>Kribbellaceae</taxon>
        <taxon>Kribbella</taxon>
    </lineage>
</organism>
<sequence>MTTSPVLEPVKTRKLLPYFALAAIAVVALCVALWPPSSSMSDLRVYYAAAKGFADGEDIYTIHHKYPGMGLGFTYPPFAAMIMVPLAIGEHFARLLMTTLSAVSLLTIAFVTVRTVRPLWSRDRALVAGLSFAALGLLLEPVRSTFGMGQINLVLLALLLVDLLGYTPRRLRGVLVGVATGIKLTPGIFIVFLLVTKRFREAAVATAATAGTLLLGYVVMPGPTVDFWTRYIFDPGRPGPAHYISNQSIRGAIARITQGSTMTAPLWLLGAMIIGTAGLLIARRLYAAGRPLDAVVATGFTGLLVSPISWSNHWVWALPAVAMVWSWAARSTAMKVFAGAWTVVFLIGLPWLAPWAHDQEFHHTFPQALVGNSYAIAAIALLVTGLLTTSNQKELV</sequence>
<feature type="transmembrane region" description="Helical" evidence="8">
    <location>
        <begin position="95"/>
        <end position="113"/>
    </location>
</feature>
<proteinExistence type="inferred from homology"/>
<feature type="transmembrane region" description="Helical" evidence="8">
    <location>
        <begin position="173"/>
        <end position="195"/>
    </location>
</feature>
<keyword evidence="5 8" id="KW-1133">Transmembrane helix</keyword>
<evidence type="ECO:0000313" key="9">
    <source>
        <dbReference type="EMBL" id="GAA0949861.1"/>
    </source>
</evidence>
<dbReference type="RefSeq" id="WP_343974483.1">
    <property type="nucleotide sequence ID" value="NZ_BAAAHK010000013.1"/>
</dbReference>
<feature type="transmembrane region" description="Helical" evidence="8">
    <location>
        <begin position="368"/>
        <end position="387"/>
    </location>
</feature>
<feature type="transmembrane region" description="Helical" evidence="8">
    <location>
        <begin position="69"/>
        <end position="88"/>
    </location>
</feature>
<keyword evidence="6 8" id="KW-0472">Membrane</keyword>
<comment type="subcellular location">
    <subcellularLocation>
        <location evidence="1">Cell membrane</location>
        <topology evidence="1">Multi-pass membrane protein</topology>
    </subcellularLocation>
</comment>
<keyword evidence="2" id="KW-1003">Cell membrane</keyword>
<feature type="transmembrane region" description="Helical" evidence="8">
    <location>
        <begin position="264"/>
        <end position="282"/>
    </location>
</feature>